<dbReference type="RefSeq" id="WP_248480051.1">
    <property type="nucleotide sequence ID" value="NZ_JALPRF010000007.1"/>
</dbReference>
<dbReference type="SUPFAM" id="SSF69360">
    <property type="entry name" value="Cell wall binding repeat"/>
    <property type="match status" value="1"/>
</dbReference>
<dbReference type="PANTHER" id="PTHR37841">
    <property type="entry name" value="GLR2918 PROTEIN"/>
    <property type="match status" value="1"/>
</dbReference>
<name>A0ABT0HTY1_9BACT</name>
<dbReference type="InterPro" id="IPR032774">
    <property type="entry name" value="WG_beta_rep"/>
</dbReference>
<keyword evidence="2" id="KW-1185">Reference proteome</keyword>
<dbReference type="Pfam" id="PF14903">
    <property type="entry name" value="WG_beta_rep"/>
    <property type="match status" value="2"/>
</dbReference>
<reference evidence="1 2" key="1">
    <citation type="submission" date="2022-04" db="EMBL/GenBank/DDBJ databases">
        <title>Spirosoma sp. strain RP8 genome sequencing and assembly.</title>
        <authorList>
            <person name="Jung Y."/>
        </authorList>
    </citation>
    <scope>NUCLEOTIDE SEQUENCE [LARGE SCALE GENOMIC DNA]</scope>
    <source>
        <strain evidence="1 2">RP8</strain>
    </source>
</reference>
<gene>
    <name evidence="1" type="ORF">M0L20_25810</name>
</gene>
<organism evidence="1 2">
    <name type="scientific">Spirosoma liriopis</name>
    <dbReference type="NCBI Taxonomy" id="2937440"/>
    <lineage>
        <taxon>Bacteria</taxon>
        <taxon>Pseudomonadati</taxon>
        <taxon>Bacteroidota</taxon>
        <taxon>Cytophagia</taxon>
        <taxon>Cytophagales</taxon>
        <taxon>Cytophagaceae</taxon>
        <taxon>Spirosoma</taxon>
    </lineage>
</organism>
<accession>A0ABT0HTY1</accession>
<dbReference type="PANTHER" id="PTHR37841:SF1">
    <property type="entry name" value="DUF3298 DOMAIN-CONTAINING PROTEIN"/>
    <property type="match status" value="1"/>
</dbReference>
<evidence type="ECO:0000313" key="2">
    <source>
        <dbReference type="Proteomes" id="UP001202180"/>
    </source>
</evidence>
<proteinExistence type="predicted"/>
<comment type="caution">
    <text evidence="1">The sequence shown here is derived from an EMBL/GenBank/DDBJ whole genome shotgun (WGS) entry which is preliminary data.</text>
</comment>
<sequence length="165" mass="18718">MLKVPVALDAIDVDYTYSGQGLQRVQYGSMYGYVSPLTGELIVSFDYTDTRKPTNGLFWVKKKGKWGCIDKTGKLRITHLYDEATGFTAEDRSAVTIHGKFGHIDKSGQVRTPLTYDFASYFQHGLSMVRMEDKYGFIDTSGRMIIPLIYDEAFPFDQVTTIVER</sequence>
<protein>
    <submittedName>
        <fullName evidence="1">WG repeat-containing protein</fullName>
    </submittedName>
</protein>
<dbReference type="EMBL" id="JALPRF010000007">
    <property type="protein sequence ID" value="MCK8495307.1"/>
    <property type="molecule type" value="Genomic_DNA"/>
</dbReference>
<dbReference type="Proteomes" id="UP001202180">
    <property type="component" value="Unassembled WGS sequence"/>
</dbReference>
<evidence type="ECO:0000313" key="1">
    <source>
        <dbReference type="EMBL" id="MCK8495307.1"/>
    </source>
</evidence>